<sequence>MTFDTPHDFPLYSLSPSSALFLGSALTPSRAARGIPTLILEPSLILSYVFLPPRSSASNGVDAPCDRRTGSPRCRAYT</sequence>
<protein>
    <submittedName>
        <fullName evidence="1">Uncharacterized protein</fullName>
    </submittedName>
</protein>
<keyword evidence="2" id="KW-1185">Reference proteome</keyword>
<organism evidence="1 2">
    <name type="scientific">Artomyces pyxidatus</name>
    <dbReference type="NCBI Taxonomy" id="48021"/>
    <lineage>
        <taxon>Eukaryota</taxon>
        <taxon>Fungi</taxon>
        <taxon>Dikarya</taxon>
        <taxon>Basidiomycota</taxon>
        <taxon>Agaricomycotina</taxon>
        <taxon>Agaricomycetes</taxon>
        <taxon>Russulales</taxon>
        <taxon>Auriscalpiaceae</taxon>
        <taxon>Artomyces</taxon>
    </lineage>
</organism>
<name>A0ACB8TDP0_9AGAM</name>
<gene>
    <name evidence="1" type="ORF">BV25DRAFT_1820529</name>
</gene>
<dbReference type="EMBL" id="MU277192">
    <property type="protein sequence ID" value="KAI0066540.1"/>
    <property type="molecule type" value="Genomic_DNA"/>
</dbReference>
<evidence type="ECO:0000313" key="1">
    <source>
        <dbReference type="EMBL" id="KAI0066540.1"/>
    </source>
</evidence>
<proteinExistence type="predicted"/>
<reference evidence="1" key="2">
    <citation type="journal article" date="2022" name="New Phytol.">
        <title>Evolutionary transition to the ectomycorrhizal habit in the genomes of a hyperdiverse lineage of mushroom-forming fungi.</title>
        <authorList>
            <person name="Looney B."/>
            <person name="Miyauchi S."/>
            <person name="Morin E."/>
            <person name="Drula E."/>
            <person name="Courty P.E."/>
            <person name="Kohler A."/>
            <person name="Kuo A."/>
            <person name="LaButti K."/>
            <person name="Pangilinan J."/>
            <person name="Lipzen A."/>
            <person name="Riley R."/>
            <person name="Andreopoulos W."/>
            <person name="He G."/>
            <person name="Johnson J."/>
            <person name="Nolan M."/>
            <person name="Tritt A."/>
            <person name="Barry K.W."/>
            <person name="Grigoriev I.V."/>
            <person name="Nagy L.G."/>
            <person name="Hibbett D."/>
            <person name="Henrissat B."/>
            <person name="Matheny P.B."/>
            <person name="Labbe J."/>
            <person name="Martin F.M."/>
        </authorList>
    </citation>
    <scope>NUCLEOTIDE SEQUENCE</scope>
    <source>
        <strain evidence="1">HHB10654</strain>
    </source>
</reference>
<reference evidence="1" key="1">
    <citation type="submission" date="2021-03" db="EMBL/GenBank/DDBJ databases">
        <authorList>
            <consortium name="DOE Joint Genome Institute"/>
            <person name="Ahrendt S."/>
            <person name="Looney B.P."/>
            <person name="Miyauchi S."/>
            <person name="Morin E."/>
            <person name="Drula E."/>
            <person name="Courty P.E."/>
            <person name="Chicoki N."/>
            <person name="Fauchery L."/>
            <person name="Kohler A."/>
            <person name="Kuo A."/>
            <person name="Labutti K."/>
            <person name="Pangilinan J."/>
            <person name="Lipzen A."/>
            <person name="Riley R."/>
            <person name="Andreopoulos W."/>
            <person name="He G."/>
            <person name="Johnson J."/>
            <person name="Barry K.W."/>
            <person name="Grigoriev I.V."/>
            <person name="Nagy L."/>
            <person name="Hibbett D."/>
            <person name="Henrissat B."/>
            <person name="Matheny P.B."/>
            <person name="Labbe J."/>
            <person name="Martin F."/>
        </authorList>
    </citation>
    <scope>NUCLEOTIDE SEQUENCE</scope>
    <source>
        <strain evidence="1">HHB10654</strain>
    </source>
</reference>
<accession>A0ACB8TDP0</accession>
<dbReference type="Proteomes" id="UP000814140">
    <property type="component" value="Unassembled WGS sequence"/>
</dbReference>
<comment type="caution">
    <text evidence="1">The sequence shown here is derived from an EMBL/GenBank/DDBJ whole genome shotgun (WGS) entry which is preliminary data.</text>
</comment>
<evidence type="ECO:0000313" key="2">
    <source>
        <dbReference type="Proteomes" id="UP000814140"/>
    </source>
</evidence>